<feature type="domain" description="DNA primase/polymerase bifunctional N-terminal" evidence="2">
    <location>
        <begin position="23"/>
        <end position="219"/>
    </location>
</feature>
<reference evidence="3" key="1">
    <citation type="submission" date="2021-05" db="EMBL/GenBank/DDBJ databases">
        <authorList>
            <person name="Pietrasiak N."/>
            <person name="Ward R."/>
            <person name="Stajich J.E."/>
            <person name="Kurbessoian T."/>
        </authorList>
    </citation>
    <scope>NUCLEOTIDE SEQUENCE</scope>
    <source>
        <strain evidence="3">CPER-KK1</strain>
    </source>
</reference>
<dbReference type="Proteomes" id="UP000753908">
    <property type="component" value="Unassembled WGS sequence"/>
</dbReference>
<accession>A0A951PSN3</accession>
<feature type="compositionally biased region" description="Gly residues" evidence="1">
    <location>
        <begin position="405"/>
        <end position="418"/>
    </location>
</feature>
<dbReference type="EMBL" id="JAHHIF010000080">
    <property type="protein sequence ID" value="MBW4549033.1"/>
    <property type="molecule type" value="Genomic_DNA"/>
</dbReference>
<proteinExistence type="predicted"/>
<dbReference type="InterPro" id="IPR015330">
    <property type="entry name" value="DNA_primase/pol_bifunc_N"/>
</dbReference>
<evidence type="ECO:0000313" key="3">
    <source>
        <dbReference type="EMBL" id="MBW4549033.1"/>
    </source>
</evidence>
<organism evidence="3 4">
    <name type="scientific">Symplocastrum torsivum CPER-KK1</name>
    <dbReference type="NCBI Taxonomy" id="450513"/>
    <lineage>
        <taxon>Bacteria</taxon>
        <taxon>Bacillati</taxon>
        <taxon>Cyanobacteriota</taxon>
        <taxon>Cyanophyceae</taxon>
        <taxon>Oscillatoriophycideae</taxon>
        <taxon>Oscillatoriales</taxon>
        <taxon>Microcoleaceae</taxon>
        <taxon>Symplocastrum</taxon>
    </lineage>
</organism>
<dbReference type="Pfam" id="PF09250">
    <property type="entry name" value="Prim-Pol"/>
    <property type="match status" value="1"/>
</dbReference>
<gene>
    <name evidence="3" type="ORF">KME25_32210</name>
</gene>
<feature type="compositionally biased region" description="Basic and acidic residues" evidence="1">
    <location>
        <begin position="1068"/>
        <end position="1081"/>
    </location>
</feature>
<feature type="compositionally biased region" description="Polar residues" evidence="1">
    <location>
        <begin position="1182"/>
        <end position="1197"/>
    </location>
</feature>
<protein>
    <submittedName>
        <fullName evidence="3">DUF3987 domain-containing protein</fullName>
    </submittedName>
</protein>
<dbReference type="Pfam" id="PF13148">
    <property type="entry name" value="DUF3987"/>
    <property type="match status" value="1"/>
</dbReference>
<comment type="caution">
    <text evidence="3">The sequence shown here is derived from an EMBL/GenBank/DDBJ whole genome shotgun (WGS) entry which is preliminary data.</text>
</comment>
<feature type="compositionally biased region" description="Low complexity" evidence="1">
    <location>
        <begin position="1028"/>
        <end position="1051"/>
    </location>
</feature>
<feature type="compositionally biased region" description="Polar residues" evidence="1">
    <location>
        <begin position="994"/>
        <end position="1004"/>
    </location>
</feature>
<reference evidence="3" key="2">
    <citation type="journal article" date="2022" name="Microbiol. Resour. Announc.">
        <title>Metagenome Sequencing to Explore Phylogenomics of Terrestrial Cyanobacteria.</title>
        <authorList>
            <person name="Ward R.D."/>
            <person name="Stajich J.E."/>
            <person name="Johansen J.R."/>
            <person name="Huntemann M."/>
            <person name="Clum A."/>
            <person name="Foster B."/>
            <person name="Foster B."/>
            <person name="Roux S."/>
            <person name="Palaniappan K."/>
            <person name="Varghese N."/>
            <person name="Mukherjee S."/>
            <person name="Reddy T.B.K."/>
            <person name="Daum C."/>
            <person name="Copeland A."/>
            <person name="Chen I.A."/>
            <person name="Ivanova N.N."/>
            <person name="Kyrpides N.C."/>
            <person name="Shapiro N."/>
            <person name="Eloe-Fadrosh E.A."/>
            <person name="Pietrasiak N."/>
        </authorList>
    </citation>
    <scope>NUCLEOTIDE SEQUENCE</scope>
    <source>
        <strain evidence="3">CPER-KK1</strain>
    </source>
</reference>
<evidence type="ECO:0000256" key="1">
    <source>
        <dbReference type="SAM" id="MobiDB-lite"/>
    </source>
</evidence>
<feature type="region of interest" description="Disordered" evidence="1">
    <location>
        <begin position="1179"/>
        <end position="1221"/>
    </location>
</feature>
<feature type="compositionally biased region" description="Basic and acidic residues" evidence="1">
    <location>
        <begin position="977"/>
        <end position="989"/>
    </location>
</feature>
<sequence length="1528" mass="167232">MVQTPIKPSAPQERQEVIDWLIAHNYPVLPIAPAQDAKKHPKIVKTHPEQGVWAHCPLTEELQPIQLYTGKNPSYLDRDGFPHLINHRQYQTRLPRDADLELWFANPENGVGTLGGWNDTVWLDFDVKQFPSQEECDAAVTSVLERVRASGDTPQQQTLIERSHSGGWRIALKLEQKPNFTNFSLTPGGAHVGEALFTGRFTVLAPTIGPSGNPYQSISRALPVYIDSLSAIGIYPTKKGGRKGNQQLDLGNGQSPIPNPQSPIPGSIPLELLGHDTSRDILQGKCRTDDRSDALATAIQEWYGWQNWGDNNGIQISGNTIALTHQAGSLLGLDSDRINRILKTIDPTSCQPAALYRGGEESCWLKIQRLDNATFEAKCPAHIKDAIRRNKGNHISTERTDADGCGSGGGRNGGGSPKCGGSENFDGNEDSHGSGGVTLPQKTPSELTAIRSQIKNILIQDLPPSELQTAKIRIRRAFPGVSEREVSRLFETIEQELEIEESRENRRSEVDNLLKLTDQSLNISAFLPADLAIPLEGLAQGLNIRPEVCLTSLLVAVSSLHKTSTELVIHKGQGFSVPPTIFAGLVSESGQKKSPILKAIIKKPLAVLQRENRLAFEEAQARYDKEIADWEKCKSEERSKKFPEGKPKKPQQRLYYFTNSTGEGLLYQFQAHPDKGLLALVDELVGLFASQNKYSGGRGSDRQDILSAFDGTGATILRAAGTKADIEGLSLSICGTIQPEVLKRLMRDCSDPDGQWARFLFVNQPLAAATLNDDDGSGLDLTGRLLNYYRAIDRLPAREYRFSREAFKRYQPVYNQLEQLRVSHPLPGMRAVYSKMEGYIGRLALNLHVLHELANGKTIPDEEIPLQPLLSAIALAKFYIGQVKLIHANCSTDLGEMAPHLAKIVELSKRMDATTGNSWIKAKVVQSGYDSRHRPRPDSIRSWFRELEALSLGRTQGSGIRLEYSWKLPDLPFDEPDPPRDKKVEKSGEKWITSPPTQRTQKQGFQEKVEKVDTFPPSDSGTDDVIGEESGLISRSESSSPPLDSGTSLSPTEDSILCEGTAHTYQAEPRKAEGRGQKAEKIYPGADGTSIGASDCGQGSQSPSDRNFLPSACCLLASLEEAQGFEDSQLMSNLTATSLALESDSTQSPLSGSSQSLITNSHSTSPLWGCDDARASSEVVDNHSTFSPPVDNHSTFSVGEELDVKTPQPEAIEPATSRESSETIHAGVHLKVFPLNQSAVLIDSHLQETGVEEGGTVVINPTALSQNPDLRETYKHALVTVEEVTPLSGLEESELLSLVTAAAIQGQRSFLVKWFLQSPNTVVAAKPKLRSNKIQRDKEDKGDFGEQEGQGSKNLLFGSEAKSLFPASVCQVSGLNATWYEPSTTHIAAAPQFPLTSYLNSSTCSEWEGTAFSPPCLEVKGVLTFAPVCLPFVDPFNVDVLALALVKSGEEGKCCDSVGDDPLAKQNPVQWDEVQGTVLKIGDRVYWSKCPAHCEQFAPFEITAIDGDYAKLDLFKKPVLLTELHRSS</sequence>
<evidence type="ECO:0000259" key="2">
    <source>
        <dbReference type="Pfam" id="PF09250"/>
    </source>
</evidence>
<feature type="region of interest" description="Disordered" evidence="1">
    <location>
        <begin position="971"/>
        <end position="1103"/>
    </location>
</feature>
<name>A0A951PSN3_9CYAN</name>
<feature type="region of interest" description="Disordered" evidence="1">
    <location>
        <begin position="392"/>
        <end position="442"/>
    </location>
</feature>
<evidence type="ECO:0000313" key="4">
    <source>
        <dbReference type="Proteomes" id="UP000753908"/>
    </source>
</evidence>
<dbReference type="InterPro" id="IPR025048">
    <property type="entry name" value="DUF3987"/>
</dbReference>